<keyword evidence="3" id="KW-1185">Reference proteome</keyword>
<feature type="chain" id="PRO_5045837596" evidence="1">
    <location>
        <begin position="26"/>
        <end position="258"/>
    </location>
</feature>
<evidence type="ECO:0000313" key="2">
    <source>
        <dbReference type="EMBL" id="MBW7475606.1"/>
    </source>
</evidence>
<evidence type="ECO:0000256" key="1">
    <source>
        <dbReference type="SAM" id="SignalP"/>
    </source>
</evidence>
<accession>A0ABS7D6V2</accession>
<keyword evidence="1" id="KW-0732">Signal</keyword>
<protein>
    <submittedName>
        <fullName evidence="2">Uncharacterized protein</fullName>
    </submittedName>
</protein>
<organism evidence="2 3">
    <name type="scientific">Paenibacillus oenotherae</name>
    <dbReference type="NCBI Taxonomy" id="1435645"/>
    <lineage>
        <taxon>Bacteria</taxon>
        <taxon>Bacillati</taxon>
        <taxon>Bacillota</taxon>
        <taxon>Bacilli</taxon>
        <taxon>Bacillales</taxon>
        <taxon>Paenibacillaceae</taxon>
        <taxon>Paenibacillus</taxon>
    </lineage>
</organism>
<proteinExistence type="predicted"/>
<feature type="signal peptide" evidence="1">
    <location>
        <begin position="1"/>
        <end position="25"/>
    </location>
</feature>
<reference evidence="2 3" key="1">
    <citation type="submission" date="2021-07" db="EMBL/GenBank/DDBJ databases">
        <title>Paenibacillus radiodurans sp. nov., isolated from the southeastern edge of Tengger Desert.</title>
        <authorList>
            <person name="Zhang G."/>
        </authorList>
    </citation>
    <scope>NUCLEOTIDE SEQUENCE [LARGE SCALE GENOMIC DNA]</scope>
    <source>
        <strain evidence="2 3">DT7-4</strain>
    </source>
</reference>
<comment type="caution">
    <text evidence="2">The sequence shown here is derived from an EMBL/GenBank/DDBJ whole genome shotgun (WGS) entry which is preliminary data.</text>
</comment>
<dbReference type="EMBL" id="JAHZIJ010000007">
    <property type="protein sequence ID" value="MBW7475606.1"/>
    <property type="molecule type" value="Genomic_DNA"/>
</dbReference>
<dbReference type="RefSeq" id="WP_219872834.1">
    <property type="nucleotide sequence ID" value="NZ_JAHZIJ010000007.1"/>
</dbReference>
<gene>
    <name evidence="2" type="ORF">K0T92_12685</name>
</gene>
<name>A0ABS7D6V2_9BACL</name>
<sequence length="258" mass="28174">MNAKLLKCVIVAVLFITSLSSSAYAYTEKDAESVPTGEVVYQSELGNKVVKIQKTEDDVESYVVVSKPIIYNEITEELKKKMIGSKEKVKIQRVYFENADSIEQAKRIAATPSPELTKGASGIQALSKVSFWHGSFIEEVWSWWWGDGWDIHISSTDVNYITNLSWVGADSLAAYLAATGVISNPAAVVVGGILTVAILTLSWSLQNNDGSIDITVYEPNINMANGVCVQASQWLGQATGLTGFLNYFWPSNAPGFCN</sequence>
<dbReference type="Proteomes" id="UP000812277">
    <property type="component" value="Unassembled WGS sequence"/>
</dbReference>
<evidence type="ECO:0000313" key="3">
    <source>
        <dbReference type="Proteomes" id="UP000812277"/>
    </source>
</evidence>